<sequence length="200" mass="23265">MNGCIFFSFFSQNYNKQNGSKKQNENKKNQKVLHQPQEEFQFPRCNTQFDKNCITLAYNKKSHPQVQAVVEFIQNEHDLPDKEIHSVDTEEDLDTYLFDHPNTTVAGLVFRFDSEANPDTIPSDSKFFIQINETTIYTYVGVDDYLDVFVPIQISLQKALFKVIGEYDLDLDITYMKYPHPQLLPSDIIPSAVSIHFHFL</sequence>
<dbReference type="AlphaFoldDB" id="A0AAV8AHV5"/>
<evidence type="ECO:0000313" key="1">
    <source>
        <dbReference type="EMBL" id="KAJ3451983.1"/>
    </source>
</evidence>
<reference evidence="1" key="1">
    <citation type="submission" date="2022-08" db="EMBL/GenBank/DDBJ databases">
        <title>Novel sulphate-reducing endosymbionts in the free-living metamonad Anaeramoeba.</title>
        <authorList>
            <person name="Jerlstrom-Hultqvist J."/>
            <person name="Cepicka I."/>
            <person name="Gallot-Lavallee L."/>
            <person name="Salas-Leiva D."/>
            <person name="Curtis B.A."/>
            <person name="Zahonova K."/>
            <person name="Pipaliya S."/>
            <person name="Dacks J."/>
            <person name="Roger A.J."/>
        </authorList>
    </citation>
    <scope>NUCLEOTIDE SEQUENCE</scope>
    <source>
        <strain evidence="1">Busselton2</strain>
    </source>
</reference>
<gene>
    <name evidence="1" type="ORF">M0812_03743</name>
</gene>
<dbReference type="EMBL" id="JANTQA010000008">
    <property type="protein sequence ID" value="KAJ3451983.1"/>
    <property type="molecule type" value="Genomic_DNA"/>
</dbReference>
<name>A0AAV8AHV5_9EUKA</name>
<protein>
    <submittedName>
        <fullName evidence="1">Uncharacterized protein</fullName>
    </submittedName>
</protein>
<organism evidence="1 2">
    <name type="scientific">Anaeramoeba flamelloides</name>
    <dbReference type="NCBI Taxonomy" id="1746091"/>
    <lineage>
        <taxon>Eukaryota</taxon>
        <taxon>Metamonada</taxon>
        <taxon>Anaeramoebidae</taxon>
        <taxon>Anaeramoeba</taxon>
    </lineage>
</organism>
<dbReference type="Proteomes" id="UP001146793">
    <property type="component" value="Unassembled WGS sequence"/>
</dbReference>
<accession>A0AAV8AHV5</accession>
<proteinExistence type="predicted"/>
<evidence type="ECO:0000313" key="2">
    <source>
        <dbReference type="Proteomes" id="UP001146793"/>
    </source>
</evidence>
<comment type="caution">
    <text evidence="1">The sequence shown here is derived from an EMBL/GenBank/DDBJ whole genome shotgun (WGS) entry which is preliminary data.</text>
</comment>